<protein>
    <recommendedName>
        <fullName evidence="4">Invasion associated locus B family protein</fullName>
    </recommendedName>
</protein>
<keyword evidence="3" id="KW-1185">Reference proteome</keyword>
<dbReference type="Proteomes" id="UP000261704">
    <property type="component" value="Chromosome"/>
</dbReference>
<gene>
    <name evidence="2" type="ORF">BAR1_13870</name>
</gene>
<dbReference type="EMBL" id="CP032125">
    <property type="protein sequence ID" value="AXX98918.1"/>
    <property type="molecule type" value="Genomic_DNA"/>
</dbReference>
<accession>A0A347UJ90</accession>
<reference evidence="2 3" key="1">
    <citation type="submission" date="2018-09" db="EMBL/GenBank/DDBJ databases">
        <title>Profundibacter amoris BAR1 gen. nov., sp. nov., a new member of the Roseobacter clade isolated at Lokis Castle Vent Field on the Arctic Mid-Oceanic Ridge.</title>
        <authorList>
            <person name="Le Moine Bauer S."/>
            <person name="Sjoeberg A.G."/>
            <person name="L'Haridon S."/>
            <person name="Stokke R."/>
            <person name="Roalkvam I."/>
            <person name="Steen I.H."/>
            <person name="Dahle H."/>
        </authorList>
    </citation>
    <scope>NUCLEOTIDE SEQUENCE [LARGE SCALE GENOMIC DNA]</scope>
    <source>
        <strain evidence="2 3">BAR1</strain>
    </source>
</reference>
<proteinExistence type="predicted"/>
<dbReference type="KEGG" id="pamo:BAR1_13870"/>
<dbReference type="RefSeq" id="WP_118943572.1">
    <property type="nucleotide sequence ID" value="NZ_CP032125.1"/>
</dbReference>
<organism evidence="2 3">
    <name type="scientific">Profundibacter amoris</name>
    <dbReference type="NCBI Taxonomy" id="2171755"/>
    <lineage>
        <taxon>Bacteria</taxon>
        <taxon>Pseudomonadati</taxon>
        <taxon>Pseudomonadota</taxon>
        <taxon>Alphaproteobacteria</taxon>
        <taxon>Rhodobacterales</taxon>
        <taxon>Paracoccaceae</taxon>
        <taxon>Profundibacter</taxon>
    </lineage>
</organism>
<evidence type="ECO:0000313" key="3">
    <source>
        <dbReference type="Proteomes" id="UP000261704"/>
    </source>
</evidence>
<evidence type="ECO:0000313" key="2">
    <source>
        <dbReference type="EMBL" id="AXX98918.1"/>
    </source>
</evidence>
<keyword evidence="1" id="KW-0732">Signal</keyword>
<dbReference type="OrthoDB" id="7847786at2"/>
<feature type="chain" id="PRO_5016932269" description="Invasion associated locus B family protein" evidence="1">
    <location>
        <begin position="21"/>
        <end position="176"/>
    </location>
</feature>
<sequence length="176" mass="20100">MRRWILSTILVLSSFSQVFAGYEDTLLFSKGYWTVELTYNTDENSYWCSAKTANRRGQEFSVTAFENGTIVVFIFDNRWSLAKRPVRFLIDIDYSRWQIDGTADNIAVSIALSNNEKAGKFITELAQGSAVALFNMEERRLATFSLKGSRAALTELIDCWRKISVTDPFRTSTDPF</sequence>
<evidence type="ECO:0008006" key="4">
    <source>
        <dbReference type="Google" id="ProtNLM"/>
    </source>
</evidence>
<evidence type="ECO:0000256" key="1">
    <source>
        <dbReference type="SAM" id="SignalP"/>
    </source>
</evidence>
<dbReference type="AlphaFoldDB" id="A0A347UJ90"/>
<feature type="signal peptide" evidence="1">
    <location>
        <begin position="1"/>
        <end position="20"/>
    </location>
</feature>
<name>A0A347UJ90_9RHOB</name>